<feature type="domain" description="DNA endonuclease activator Ctp1 C-terminal" evidence="5">
    <location>
        <begin position="180"/>
        <end position="210"/>
    </location>
</feature>
<dbReference type="GO" id="GO:0010792">
    <property type="term" value="P:DNA double-strand break processing involved in repair via single-strand annealing"/>
    <property type="evidence" value="ECO:0007669"/>
    <property type="project" value="TreeGrafter"/>
</dbReference>
<dbReference type="InterPro" id="IPR033316">
    <property type="entry name" value="RBBP8-like"/>
</dbReference>
<evidence type="ECO:0000256" key="2">
    <source>
        <dbReference type="ARBA" id="ARBA00022763"/>
    </source>
</evidence>
<feature type="domain" description="DNA endonuclease activator Ctp1 C-terminal" evidence="5">
    <location>
        <begin position="222"/>
        <end position="253"/>
    </location>
</feature>
<protein>
    <recommendedName>
        <fullName evidence="5">DNA endonuclease activator Ctp1 C-terminal domain-containing protein</fullName>
    </recommendedName>
</protein>
<accession>A0A7S2KPV9</accession>
<evidence type="ECO:0000256" key="3">
    <source>
        <dbReference type="ARBA" id="ARBA00023242"/>
    </source>
</evidence>
<name>A0A7S2KPV9_9STRA</name>
<gene>
    <name evidence="6" type="ORF">LDAN0321_LOCUS10793</name>
</gene>
<feature type="compositionally biased region" description="Basic residues" evidence="4">
    <location>
        <begin position="75"/>
        <end position="85"/>
    </location>
</feature>
<dbReference type="EMBL" id="HBGY01016694">
    <property type="protein sequence ID" value="CAD9582826.1"/>
    <property type="molecule type" value="Transcribed_RNA"/>
</dbReference>
<proteinExistence type="predicted"/>
<keyword evidence="3" id="KW-0539">Nucleus</keyword>
<comment type="subcellular location">
    <subcellularLocation>
        <location evidence="1">Nucleus</location>
    </subcellularLocation>
</comment>
<dbReference type="PANTHER" id="PTHR15107">
    <property type="entry name" value="RETINOBLASTOMA BINDING PROTEIN 8"/>
    <property type="match status" value="1"/>
</dbReference>
<evidence type="ECO:0000259" key="5">
    <source>
        <dbReference type="Pfam" id="PF08573"/>
    </source>
</evidence>
<sequence length="264" mass="29290">MHHRKSVATAVLSARDITRDRDPRDNDNAVLVQAQGNKEDGSTRTLTSCLSNASTVVVENTTTTTASSSSLSSRASKKRRTHHNTHTTVEEQDDDGIVALVKQEDDSDENNNNNNDNNSTMSMIIPAAAVTAAPSSSVSSSNSRINRATKSLAALKARCNIDATEEDVEEEDTNNKECYKYEEVVRKKEDRRQLKGYDCPDCRAFLDAICKDKNGKEHGMFNRSEFVQECSRHRARHVPEDTPPGFWELSFADSVAARGHNDQE</sequence>
<feature type="compositionally biased region" description="Low complexity" evidence="4">
    <location>
        <begin position="61"/>
        <end position="74"/>
    </location>
</feature>
<organism evidence="6">
    <name type="scientific">Leptocylindrus danicus</name>
    <dbReference type="NCBI Taxonomy" id="163516"/>
    <lineage>
        <taxon>Eukaryota</taxon>
        <taxon>Sar</taxon>
        <taxon>Stramenopiles</taxon>
        <taxon>Ochrophyta</taxon>
        <taxon>Bacillariophyta</taxon>
        <taxon>Coscinodiscophyceae</taxon>
        <taxon>Chaetocerotophycidae</taxon>
        <taxon>Leptocylindrales</taxon>
        <taxon>Leptocylindraceae</taxon>
        <taxon>Leptocylindrus</taxon>
    </lineage>
</organism>
<dbReference type="PANTHER" id="PTHR15107:SF0">
    <property type="entry name" value="DNA ENDONUCLEASE ACTIVATOR CTP1 C-TERMINAL DOMAIN-CONTAINING PROTEIN"/>
    <property type="match status" value="1"/>
</dbReference>
<dbReference type="GO" id="GO:0003684">
    <property type="term" value="F:damaged DNA binding"/>
    <property type="evidence" value="ECO:0007669"/>
    <property type="project" value="TreeGrafter"/>
</dbReference>
<reference evidence="6" key="1">
    <citation type="submission" date="2021-01" db="EMBL/GenBank/DDBJ databases">
        <authorList>
            <person name="Corre E."/>
            <person name="Pelletier E."/>
            <person name="Niang G."/>
            <person name="Scheremetjew M."/>
            <person name="Finn R."/>
            <person name="Kale V."/>
            <person name="Holt S."/>
            <person name="Cochrane G."/>
            <person name="Meng A."/>
            <person name="Brown T."/>
            <person name="Cohen L."/>
        </authorList>
    </citation>
    <scope>NUCLEOTIDE SEQUENCE</scope>
    <source>
        <strain evidence="6">B650</strain>
    </source>
</reference>
<feature type="compositionally biased region" description="Basic and acidic residues" evidence="4">
    <location>
        <begin position="16"/>
        <end position="27"/>
    </location>
</feature>
<keyword evidence="2" id="KW-0227">DNA damage</keyword>
<feature type="region of interest" description="Disordered" evidence="4">
    <location>
        <begin position="61"/>
        <end position="96"/>
    </location>
</feature>
<dbReference type="AlphaFoldDB" id="A0A7S2KPV9"/>
<dbReference type="InterPro" id="IPR013882">
    <property type="entry name" value="Ctp1_C"/>
</dbReference>
<dbReference type="GO" id="GO:0005634">
    <property type="term" value="C:nucleus"/>
    <property type="evidence" value="ECO:0007669"/>
    <property type="project" value="UniProtKB-SubCell"/>
</dbReference>
<evidence type="ECO:0000313" key="6">
    <source>
        <dbReference type="EMBL" id="CAD9582826.1"/>
    </source>
</evidence>
<feature type="region of interest" description="Disordered" evidence="4">
    <location>
        <begin position="1"/>
        <end position="46"/>
    </location>
</feature>
<evidence type="ECO:0000256" key="1">
    <source>
        <dbReference type="ARBA" id="ARBA00004123"/>
    </source>
</evidence>
<dbReference type="Pfam" id="PF08573">
    <property type="entry name" value="SAE2"/>
    <property type="match status" value="2"/>
</dbReference>
<evidence type="ECO:0000256" key="4">
    <source>
        <dbReference type="SAM" id="MobiDB-lite"/>
    </source>
</evidence>